<protein>
    <submittedName>
        <fullName evidence="1">Uncharacterized protein</fullName>
    </submittedName>
</protein>
<dbReference type="AlphaFoldDB" id="D7DSG0"/>
<sequence>MALFSKKDDGTEIKSNARDIVRSIARDEAENMKKDLKFEAIQKEVMELKMNKIATDVVEKDNIYEELKDLKSKNSNVRV</sequence>
<dbReference type="KEGG" id="mvo:Mvol_0410"/>
<gene>
    <name evidence="1" type="ordered locus">Mvol_0410</name>
</gene>
<dbReference type="EMBL" id="CP002057">
    <property type="protein sequence ID" value="ADI36070.1"/>
    <property type="molecule type" value="Genomic_DNA"/>
</dbReference>
<dbReference type="HOGENOM" id="CLU_2597812_0_0_2"/>
<name>D7DSG0_METV3</name>
<evidence type="ECO:0000313" key="2">
    <source>
        <dbReference type="Proteomes" id="UP000007722"/>
    </source>
</evidence>
<organism evidence="1 2">
    <name type="scientific">Methanococcus voltae (strain ATCC BAA-1334 / A3)</name>
    <dbReference type="NCBI Taxonomy" id="456320"/>
    <lineage>
        <taxon>Archaea</taxon>
        <taxon>Methanobacteriati</taxon>
        <taxon>Methanobacteriota</taxon>
        <taxon>Methanomada group</taxon>
        <taxon>Methanococci</taxon>
        <taxon>Methanococcales</taxon>
        <taxon>Methanococcaceae</taxon>
        <taxon>Methanococcus</taxon>
    </lineage>
</organism>
<evidence type="ECO:0000313" key="1">
    <source>
        <dbReference type="EMBL" id="ADI36070.1"/>
    </source>
</evidence>
<dbReference type="InParanoid" id="D7DSG0"/>
<accession>D7DSG0</accession>
<dbReference type="OrthoDB" id="61713at2157"/>
<keyword evidence="2" id="KW-1185">Reference proteome</keyword>
<dbReference type="Proteomes" id="UP000007722">
    <property type="component" value="Chromosome"/>
</dbReference>
<reference evidence="1 2" key="1">
    <citation type="submission" date="2010-05" db="EMBL/GenBank/DDBJ databases">
        <title>Complete sequence of Methanococcus voltae A3.</title>
        <authorList>
            <consortium name="US DOE Joint Genome Institute"/>
            <person name="Lucas S."/>
            <person name="Copeland A."/>
            <person name="Lapidus A."/>
            <person name="Cheng J.-F."/>
            <person name="Bruce D."/>
            <person name="Goodwin L."/>
            <person name="Pitluck S."/>
            <person name="Lowry S."/>
            <person name="Clum A."/>
            <person name="Land M."/>
            <person name="Hauser L."/>
            <person name="Kyrpides N."/>
            <person name="Mikhailova N."/>
            <person name="Whitman W.B."/>
            <person name="Woyke T."/>
        </authorList>
    </citation>
    <scope>NUCLEOTIDE SEQUENCE [LARGE SCALE GENOMIC DNA]</scope>
    <source>
        <strain evidence="2">ATCC BAA-1334 / A3</strain>
    </source>
</reference>
<proteinExistence type="predicted"/>